<comment type="caution">
    <text evidence="2">The sequence shown here is derived from an EMBL/GenBank/DDBJ whole genome shotgun (WGS) entry which is preliminary data.</text>
</comment>
<evidence type="ECO:0000313" key="2">
    <source>
        <dbReference type="EMBL" id="MEL0630782.1"/>
    </source>
</evidence>
<feature type="transmembrane region" description="Helical" evidence="1">
    <location>
        <begin position="12"/>
        <end position="31"/>
    </location>
</feature>
<evidence type="ECO:0000256" key="1">
    <source>
        <dbReference type="SAM" id="Phobius"/>
    </source>
</evidence>
<evidence type="ECO:0000313" key="3">
    <source>
        <dbReference type="Proteomes" id="UP001369082"/>
    </source>
</evidence>
<dbReference type="RefSeq" id="WP_341598926.1">
    <property type="nucleotide sequence ID" value="NZ_JBAKAZ010000088.1"/>
</dbReference>
<keyword evidence="1" id="KW-1133">Transmembrane helix</keyword>
<accession>A0ABU9GTX8</accession>
<name>A0ABU9GTX8_9GAMM</name>
<keyword evidence="1" id="KW-0472">Membrane</keyword>
<keyword evidence="1" id="KW-0812">Transmembrane</keyword>
<gene>
    <name evidence="2" type="ORF">V6256_14325</name>
</gene>
<feature type="non-terminal residue" evidence="2">
    <location>
        <position position="1"/>
    </location>
</feature>
<feature type="transmembrane region" description="Helical" evidence="1">
    <location>
        <begin position="43"/>
        <end position="68"/>
    </location>
</feature>
<protein>
    <submittedName>
        <fullName evidence="2">Uncharacterized protein</fullName>
    </submittedName>
</protein>
<sequence>FLNNQKVDTRCALLDAYLSGTLFLLCGGVQIKRQLNIMSREALRLLFLASVENATLGAVASASLASAINKRTHFTSYLSILTFDEFCLCLSI</sequence>
<organism evidence="2 3">
    <name type="scientific">Psychromonas aquatilis</name>
    <dbReference type="NCBI Taxonomy" id="2005072"/>
    <lineage>
        <taxon>Bacteria</taxon>
        <taxon>Pseudomonadati</taxon>
        <taxon>Pseudomonadota</taxon>
        <taxon>Gammaproteobacteria</taxon>
        <taxon>Alteromonadales</taxon>
        <taxon>Psychromonadaceae</taxon>
        <taxon>Psychromonas</taxon>
    </lineage>
</organism>
<proteinExistence type="predicted"/>
<keyword evidence="3" id="KW-1185">Reference proteome</keyword>
<reference evidence="2 3" key="1">
    <citation type="submission" date="2024-02" db="EMBL/GenBank/DDBJ databases">
        <title>Bacteria isolated from the canopy kelp, Nereocystis luetkeana.</title>
        <authorList>
            <person name="Pfister C.A."/>
            <person name="Younker I.T."/>
            <person name="Light S.H."/>
        </authorList>
    </citation>
    <scope>NUCLEOTIDE SEQUENCE [LARGE SCALE GENOMIC DNA]</scope>
    <source>
        <strain evidence="2 3">TI.1.05</strain>
    </source>
</reference>
<dbReference type="Proteomes" id="UP001369082">
    <property type="component" value="Unassembled WGS sequence"/>
</dbReference>
<dbReference type="EMBL" id="JBAKAZ010000088">
    <property type="protein sequence ID" value="MEL0630782.1"/>
    <property type="molecule type" value="Genomic_DNA"/>
</dbReference>